<keyword evidence="2" id="KW-1185">Reference proteome</keyword>
<dbReference type="EMBL" id="LBIA02000001">
    <property type="protein sequence ID" value="TKT72934.1"/>
    <property type="molecule type" value="Genomic_DNA"/>
</dbReference>
<proteinExistence type="predicted"/>
<evidence type="ECO:0000313" key="2">
    <source>
        <dbReference type="Proteomes" id="UP000034832"/>
    </source>
</evidence>
<organism evidence="1 2">
    <name type="scientific">Afipia massiliensis</name>
    <dbReference type="NCBI Taxonomy" id="211460"/>
    <lineage>
        <taxon>Bacteria</taxon>
        <taxon>Pseudomonadati</taxon>
        <taxon>Pseudomonadota</taxon>
        <taxon>Alphaproteobacteria</taxon>
        <taxon>Hyphomicrobiales</taxon>
        <taxon>Nitrobacteraceae</taxon>
        <taxon>Afipia</taxon>
    </lineage>
</organism>
<comment type="caution">
    <text evidence="1">The sequence shown here is derived from an EMBL/GenBank/DDBJ whole genome shotgun (WGS) entry which is preliminary data.</text>
</comment>
<dbReference type="Proteomes" id="UP000034832">
    <property type="component" value="Unassembled WGS sequence"/>
</dbReference>
<dbReference type="RefSeq" id="WP_137325229.1">
    <property type="nucleotide sequence ID" value="NZ_LBIA02000001.1"/>
</dbReference>
<protein>
    <submittedName>
        <fullName evidence="1">Uncharacterized protein</fullName>
    </submittedName>
</protein>
<accession>A0A4U6BVM1</accession>
<name>A0A4U6BVM1_9BRAD</name>
<dbReference type="AlphaFoldDB" id="A0A4U6BVM1"/>
<dbReference type="STRING" id="211460.YH63_02315"/>
<reference evidence="1" key="1">
    <citation type="submission" date="2019-04" db="EMBL/GenBank/DDBJ databases">
        <title>Whole genome sequencing of cave bacteria.</title>
        <authorList>
            <person name="Gan H.M."/>
            <person name="Barton H."/>
            <person name="Savka M.A."/>
        </authorList>
    </citation>
    <scope>NUCLEOTIDE SEQUENCE [LARGE SCALE GENOMIC DNA]</scope>
    <source>
        <strain evidence="1">LC387</strain>
    </source>
</reference>
<evidence type="ECO:0000313" key="1">
    <source>
        <dbReference type="EMBL" id="TKT72934.1"/>
    </source>
</evidence>
<gene>
    <name evidence="1" type="ORF">YH63_016720</name>
</gene>
<sequence length="201" mass="22529">MSNGRALTKPTKIPREIAALLGDPVLMRGERREEFDDYLLALAVAVGAKDIVGWSQCADIAYQTWEGRRFQKIRNGILLEAQVEVVTDLLRSTYDSGEIPATFYSVVNAESEARKWAIDVDFGAKIDERLAARGHDRTSVLADAYKRCASQLMQIDKSISDLEARRMMTFREIARHDAAMAKRLEQASSEIIEGEFTQAAE</sequence>